<dbReference type="Pfam" id="PF25976">
    <property type="entry name" value="LpqB_N"/>
    <property type="match status" value="1"/>
</dbReference>
<dbReference type="SMART" id="SM00909">
    <property type="entry name" value="Germane"/>
    <property type="match status" value="1"/>
</dbReference>
<keyword evidence="3" id="KW-1185">Reference proteome</keyword>
<dbReference type="Proteomes" id="UP000675163">
    <property type="component" value="Unassembled WGS sequence"/>
</dbReference>
<evidence type="ECO:0000313" key="3">
    <source>
        <dbReference type="Proteomes" id="UP000675163"/>
    </source>
</evidence>
<reference evidence="2" key="1">
    <citation type="submission" date="2021-02" db="EMBL/GenBank/DDBJ databases">
        <title>Sequencing the genomes of 1000 actinobacteria strains.</title>
        <authorList>
            <person name="Klenk H.-P."/>
        </authorList>
    </citation>
    <scope>NUCLEOTIDE SEQUENCE</scope>
    <source>
        <strain evidence="2">DSM 22850</strain>
    </source>
</reference>
<dbReference type="EMBL" id="JAFIDA010000001">
    <property type="protein sequence ID" value="MBP1327080.1"/>
    <property type="molecule type" value="Genomic_DNA"/>
</dbReference>
<protein>
    <recommendedName>
        <fullName evidence="1">GerMN domain-containing protein</fullName>
    </recommendedName>
</protein>
<evidence type="ECO:0000313" key="2">
    <source>
        <dbReference type="EMBL" id="MBP1327080.1"/>
    </source>
</evidence>
<sequence>MQQRRRRRNARTPLARVAVLAVIALLAGCAAIPGAGNVKVGLTDLEQAEQFYQFTPQSPTAQASQEDIVRGFVAAATSNADDYAVAREFLSTEYANQWDPYYGVLIDEGSRPYRAAGDTAGVLSLSATAKVDEAGQMLPVEPGPATDMRFEFTRIDGEWRIASAPSGIILDKSMFLAIWSSHQLYFVGTNEILVPVTRWFVAGAALATEIVGALVRGPSEHMRESLHSGFPAGAVLVTKAVPVLDGRARIDMSSEVLQASPQAIAELRQQLKLSLQSIPGVNGFDLLVEGTAMSELGGGIEPELVNEIAMPTGLIDGVFGAVSGGELTPMLGFADRVGELDPQAITLSIDGTQMAVLSEPGVTRLDAAGSALLDTRAKQIAPSIDVFGFLWTATRSGELQARGGDGVAIQVPAPWLDGRKVAAVRLAPDGARIAALVASEGGAQLLIAGVVRDDQGTPIRTTDEAATELWVTGDPLDFDWVGPTKFAVLSKGATATKVTSGGPGTFSTEQGSIPGGRQLTGGGAYAQLRVLGSEGDLYAPQNSGWQRGDYDIEVLAKRG</sequence>
<dbReference type="RefSeq" id="WP_209705888.1">
    <property type="nucleotide sequence ID" value="NZ_JAFIDA010000001.1"/>
</dbReference>
<proteinExistence type="predicted"/>
<dbReference type="AlphaFoldDB" id="A0A940PVN4"/>
<dbReference type="PROSITE" id="PS51257">
    <property type="entry name" value="PROKAR_LIPOPROTEIN"/>
    <property type="match status" value="1"/>
</dbReference>
<dbReference type="Pfam" id="PF10646">
    <property type="entry name" value="Germane"/>
    <property type="match status" value="1"/>
</dbReference>
<comment type="caution">
    <text evidence="2">The sequence shown here is derived from an EMBL/GenBank/DDBJ whole genome shotgun (WGS) entry which is preliminary data.</text>
</comment>
<feature type="domain" description="GerMN" evidence="1">
    <location>
        <begin position="207"/>
        <end position="297"/>
    </location>
</feature>
<dbReference type="InterPro" id="IPR018910">
    <property type="entry name" value="LpqB_C"/>
</dbReference>
<name>A0A940PVN4_9MICO</name>
<accession>A0A940PVN4</accession>
<dbReference type="InterPro" id="IPR059026">
    <property type="entry name" value="LpqB_N"/>
</dbReference>
<organism evidence="2 3">
    <name type="scientific">Leucobacter exalbidus</name>
    <dbReference type="NCBI Taxonomy" id="662960"/>
    <lineage>
        <taxon>Bacteria</taxon>
        <taxon>Bacillati</taxon>
        <taxon>Actinomycetota</taxon>
        <taxon>Actinomycetes</taxon>
        <taxon>Micrococcales</taxon>
        <taxon>Microbacteriaceae</taxon>
        <taxon>Leucobacter</taxon>
    </lineage>
</organism>
<gene>
    <name evidence="2" type="ORF">JOF28_002312</name>
</gene>
<evidence type="ECO:0000259" key="1">
    <source>
        <dbReference type="SMART" id="SM00909"/>
    </source>
</evidence>
<dbReference type="InterPro" id="IPR019606">
    <property type="entry name" value="GerMN"/>
</dbReference>
<dbReference type="Pfam" id="PF10647">
    <property type="entry name" value="Gmad1"/>
    <property type="match status" value="1"/>
</dbReference>